<proteinExistence type="predicted"/>
<sequence length="530" mass="59054">MKTTCVLILFALMNFCEIAFCQIPANGLVCYYPFNGDASDNSGNSNNGTVHGATLTTDRFGNQNSAYGFNGISDYIVIGNSETFPQDAITICFWLNRESIIPVGLENYISKEHAFQSYEYPNSKLASGLYKGTPGSWSSYESTVSLQNNSEWVFYAFSFDNFTHMGNIYINGLLDSTFTEYSQEAIVRESTYPMYIGRNGSSEVYFINGKMDDIRIYNRALTHTEILSLKNEGLGCLTAFYPFNGNADDNSGNNNNGTVHGATLTTDRFGIPNSAYRFNGMSDYIIVENSVTFPQDAITICFWLNRESIIPVGLENYISKEYAFQSYEYPNSKLASGLFTGTPGFWSSYESTSTLQNNSDWVFYSFTFDNQTHAGNIYINGLLDSTFIEQSPDAIVRTSSSPLYIGRNGSSEVYFINGKLDDIRIYSCALNADDVYSLYEDSSTGVVALPEKSNLKIFPNPANEMITVCADPPFYSGGYRICNMLGGVVSSGNLPQNEYLHIDISNLNPGVYVIYLYHNNYVTVSKFTKN</sequence>
<dbReference type="NCBIfam" id="TIGR04183">
    <property type="entry name" value="Por_Secre_tail"/>
    <property type="match status" value="1"/>
</dbReference>
<accession>A0A0S7BYP0</accession>
<dbReference type="AlphaFoldDB" id="A0A0S7BYP0"/>
<dbReference type="GO" id="GO:0005975">
    <property type="term" value="P:carbohydrate metabolic process"/>
    <property type="evidence" value="ECO:0007669"/>
    <property type="project" value="UniProtKB-ARBA"/>
</dbReference>
<dbReference type="PANTHER" id="PTHR42535:SF2">
    <property type="entry name" value="CHROMOSOME UNDETERMINED SCAFFOLD_146, WHOLE GENOME SHOTGUN SEQUENCE"/>
    <property type="match status" value="1"/>
</dbReference>
<dbReference type="PATRIC" id="fig|1678841.3.peg.15"/>
<feature type="domain" description="Secretion system C-terminal sorting" evidence="2">
    <location>
        <begin position="457"/>
        <end position="527"/>
    </location>
</feature>
<evidence type="ECO:0000313" key="4">
    <source>
        <dbReference type="Proteomes" id="UP000053091"/>
    </source>
</evidence>
<reference evidence="3" key="1">
    <citation type="journal article" date="2015" name="Genome Announc.">
        <title>Draft Genome Sequence of Bacteroidales Strain TBC1, a Novel Isolate from a Methanogenic Wastewater Treatment System.</title>
        <authorList>
            <person name="Tourlousse D.M."/>
            <person name="Matsuura N."/>
            <person name="Sun L."/>
            <person name="Toyonaga M."/>
            <person name="Kuroda K."/>
            <person name="Ohashi A."/>
            <person name="Cruz R."/>
            <person name="Yamaguchi T."/>
            <person name="Sekiguchi Y."/>
        </authorList>
    </citation>
    <scope>NUCLEOTIDE SEQUENCE [LARGE SCALE GENOMIC DNA]</scope>
    <source>
        <strain evidence="3">TBC1</strain>
    </source>
</reference>
<dbReference type="Pfam" id="PF13385">
    <property type="entry name" value="Laminin_G_3"/>
    <property type="match status" value="2"/>
</dbReference>
<dbReference type="Proteomes" id="UP000053091">
    <property type="component" value="Unassembled WGS sequence"/>
</dbReference>
<dbReference type="Gene3D" id="2.60.120.200">
    <property type="match status" value="2"/>
</dbReference>
<dbReference type="GO" id="GO:0004553">
    <property type="term" value="F:hydrolase activity, hydrolyzing O-glycosyl compounds"/>
    <property type="evidence" value="ECO:0007669"/>
    <property type="project" value="UniProtKB-ARBA"/>
</dbReference>
<gene>
    <name evidence="3" type="ORF">TBC1_1114</name>
</gene>
<evidence type="ECO:0000256" key="1">
    <source>
        <dbReference type="SAM" id="SignalP"/>
    </source>
</evidence>
<dbReference type="PANTHER" id="PTHR42535">
    <property type="entry name" value="OOKINETE PROTEIN, PUTATIVE-RELATED"/>
    <property type="match status" value="1"/>
</dbReference>
<evidence type="ECO:0000259" key="2">
    <source>
        <dbReference type="Pfam" id="PF18962"/>
    </source>
</evidence>
<dbReference type="STRING" id="1678841.TBC1_1114"/>
<keyword evidence="4" id="KW-1185">Reference proteome</keyword>
<dbReference type="InterPro" id="IPR013320">
    <property type="entry name" value="ConA-like_dom_sf"/>
</dbReference>
<feature type="chain" id="PRO_5006633313" evidence="1">
    <location>
        <begin position="22"/>
        <end position="530"/>
    </location>
</feature>
<name>A0A0S7BYP0_9BACT</name>
<dbReference type="InterPro" id="IPR026444">
    <property type="entry name" value="Secre_tail"/>
</dbReference>
<dbReference type="EMBL" id="DF968182">
    <property type="protein sequence ID" value="GAP41888.1"/>
    <property type="molecule type" value="Genomic_DNA"/>
</dbReference>
<dbReference type="Pfam" id="PF18962">
    <property type="entry name" value="Por_Secre_tail"/>
    <property type="match status" value="1"/>
</dbReference>
<evidence type="ECO:0000313" key="3">
    <source>
        <dbReference type="EMBL" id="GAP41888.1"/>
    </source>
</evidence>
<keyword evidence="1" id="KW-0732">Signal</keyword>
<feature type="signal peptide" evidence="1">
    <location>
        <begin position="1"/>
        <end position="21"/>
    </location>
</feature>
<dbReference type="OrthoDB" id="3308423at2"/>
<organism evidence="3">
    <name type="scientific">Lentimicrobium saccharophilum</name>
    <dbReference type="NCBI Taxonomy" id="1678841"/>
    <lineage>
        <taxon>Bacteria</taxon>
        <taxon>Pseudomonadati</taxon>
        <taxon>Bacteroidota</taxon>
        <taxon>Bacteroidia</taxon>
        <taxon>Bacteroidales</taxon>
        <taxon>Lentimicrobiaceae</taxon>
        <taxon>Lentimicrobium</taxon>
    </lineage>
</organism>
<protein>
    <submittedName>
        <fullName evidence="3">Protein containing Por secretion system C-terminal sorting domain</fullName>
    </submittedName>
</protein>
<dbReference type="RefSeq" id="WP_082189411.1">
    <property type="nucleotide sequence ID" value="NZ_DF968182.1"/>
</dbReference>
<dbReference type="SUPFAM" id="SSF49899">
    <property type="entry name" value="Concanavalin A-like lectins/glucanases"/>
    <property type="match status" value="2"/>
</dbReference>